<keyword evidence="1" id="KW-0472">Membrane</keyword>
<dbReference type="Proteomes" id="UP000030023">
    <property type="component" value="Unassembled WGS sequence"/>
</dbReference>
<dbReference type="Pfam" id="PF04020">
    <property type="entry name" value="Phage_holin_4_2"/>
    <property type="match status" value="1"/>
</dbReference>
<keyword evidence="1" id="KW-0812">Transmembrane</keyword>
<keyword evidence="1" id="KW-1133">Transmembrane helix</keyword>
<dbReference type="InterPro" id="IPR007165">
    <property type="entry name" value="Phage_holin_4_2"/>
</dbReference>
<accession>A0ABR4XRR0</accession>
<reference evidence="2 3" key="1">
    <citation type="journal article" date="2014" name="Antonie Van Leeuwenhoek">
        <title>Oenococcus alcoholitolerans sp. nov., a lactic acid bacteria isolated from cachaca and ethanol fermentation processes.</title>
        <authorList>
            <person name="Badotti F."/>
            <person name="Moreira A.P."/>
            <person name="Tonon L.A."/>
            <person name="de Lucena B.T."/>
            <person name="Gomes Fde C."/>
            <person name="Kruger R."/>
            <person name="Thompson C.C."/>
            <person name="de Morais M.A.Jr."/>
            <person name="Rosa C.A."/>
            <person name="Thompson F.L."/>
        </authorList>
    </citation>
    <scope>NUCLEOTIDE SEQUENCE [LARGE SCALE GENOMIC DNA]</scope>
    <source>
        <strain evidence="2 3">UFRJ-M7.2.18</strain>
    </source>
</reference>
<organism evidence="2 3">
    <name type="scientific">Oenococcus alcoholitolerans</name>
    <dbReference type="NCBI Taxonomy" id="931074"/>
    <lineage>
        <taxon>Bacteria</taxon>
        <taxon>Bacillati</taxon>
        <taxon>Bacillota</taxon>
        <taxon>Bacilli</taxon>
        <taxon>Lactobacillales</taxon>
        <taxon>Lactobacillaceae</taxon>
        <taxon>Oenococcus</taxon>
    </lineage>
</organism>
<dbReference type="PANTHER" id="PTHR37309:SF1">
    <property type="entry name" value="SLR0284 PROTEIN"/>
    <property type="match status" value="1"/>
</dbReference>
<evidence type="ECO:0000313" key="3">
    <source>
        <dbReference type="Proteomes" id="UP000030023"/>
    </source>
</evidence>
<protein>
    <recommendedName>
        <fullName evidence="4">Phage holin family protein</fullName>
    </recommendedName>
</protein>
<dbReference type="PANTHER" id="PTHR37309">
    <property type="entry name" value="SLR0284 PROTEIN"/>
    <property type="match status" value="1"/>
</dbReference>
<proteinExistence type="predicted"/>
<evidence type="ECO:0000313" key="2">
    <source>
        <dbReference type="EMBL" id="KGO31759.1"/>
    </source>
</evidence>
<name>A0ABR4XRR0_9LACO</name>
<dbReference type="EMBL" id="AXCV01000220">
    <property type="protein sequence ID" value="KGO31759.1"/>
    <property type="molecule type" value="Genomic_DNA"/>
</dbReference>
<gene>
    <name evidence="2" type="ORF">Q757_05235</name>
</gene>
<feature type="transmembrane region" description="Helical" evidence="1">
    <location>
        <begin position="80"/>
        <end position="103"/>
    </location>
</feature>
<keyword evidence="3" id="KW-1185">Reference proteome</keyword>
<sequence length="113" mass="12525">MSFIYKLVVNSLIFIIFNYIFPAGLTIVDWTAALVAAIVLALLNTFLKPLLQLISLPITVLTLGLFSIVINMLVLAIDDYLVTGITIHGVLPLFFLSLLFSLAQSWLTTLEVR</sequence>
<evidence type="ECO:0008006" key="4">
    <source>
        <dbReference type="Google" id="ProtNLM"/>
    </source>
</evidence>
<comment type="caution">
    <text evidence="2">The sequence shown here is derived from an EMBL/GenBank/DDBJ whole genome shotgun (WGS) entry which is preliminary data.</text>
</comment>
<evidence type="ECO:0000256" key="1">
    <source>
        <dbReference type="SAM" id="Phobius"/>
    </source>
</evidence>
<feature type="transmembrane region" description="Helical" evidence="1">
    <location>
        <begin position="7"/>
        <end position="24"/>
    </location>
</feature>
<feature type="transmembrane region" description="Helical" evidence="1">
    <location>
        <begin position="30"/>
        <end position="47"/>
    </location>
</feature>
<feature type="transmembrane region" description="Helical" evidence="1">
    <location>
        <begin position="54"/>
        <end position="74"/>
    </location>
</feature>